<comment type="caution">
    <text evidence="1">The sequence shown here is derived from an EMBL/GenBank/DDBJ whole genome shotgun (WGS) entry which is preliminary data.</text>
</comment>
<accession>A0A2V3U8P6</accession>
<dbReference type="GO" id="GO:0003824">
    <property type="term" value="F:catalytic activity"/>
    <property type="evidence" value="ECO:0007669"/>
    <property type="project" value="UniProtKB-ARBA"/>
</dbReference>
<dbReference type="InterPro" id="IPR001753">
    <property type="entry name" value="Enoyl-CoA_hydra/iso"/>
</dbReference>
<dbReference type="CDD" id="cd06558">
    <property type="entry name" value="crotonase-like"/>
    <property type="match status" value="1"/>
</dbReference>
<organism evidence="1 2">
    <name type="scientific">Chelatococcus asaccharovorans</name>
    <dbReference type="NCBI Taxonomy" id="28210"/>
    <lineage>
        <taxon>Bacteria</taxon>
        <taxon>Pseudomonadati</taxon>
        <taxon>Pseudomonadota</taxon>
        <taxon>Alphaproteobacteria</taxon>
        <taxon>Hyphomicrobiales</taxon>
        <taxon>Chelatococcaceae</taxon>
        <taxon>Chelatococcus</taxon>
    </lineage>
</organism>
<proteinExistence type="predicted"/>
<dbReference type="SUPFAM" id="SSF52096">
    <property type="entry name" value="ClpP/crotonase"/>
    <property type="match status" value="1"/>
</dbReference>
<dbReference type="Gene3D" id="3.90.226.10">
    <property type="entry name" value="2-enoyl-CoA Hydratase, Chain A, domain 1"/>
    <property type="match status" value="1"/>
</dbReference>
<dbReference type="InterPro" id="IPR029045">
    <property type="entry name" value="ClpP/crotonase-like_dom_sf"/>
</dbReference>
<gene>
    <name evidence="1" type="ORF">C7450_104123</name>
</gene>
<dbReference type="OrthoDB" id="7957667at2"/>
<dbReference type="PANTHER" id="PTHR11941">
    <property type="entry name" value="ENOYL-COA HYDRATASE-RELATED"/>
    <property type="match status" value="1"/>
</dbReference>
<dbReference type="Pfam" id="PF00378">
    <property type="entry name" value="ECH_1"/>
    <property type="match status" value="2"/>
</dbReference>
<name>A0A2V3U8P6_9HYPH</name>
<protein>
    <submittedName>
        <fullName evidence="1">Enoyl-CoA hydratase/carnithine racemase</fullName>
    </submittedName>
</protein>
<reference evidence="1 2" key="1">
    <citation type="submission" date="2018-05" db="EMBL/GenBank/DDBJ databases">
        <title>Genomic Encyclopedia of Type Strains, Phase IV (KMG-IV): sequencing the most valuable type-strain genomes for metagenomic binning, comparative biology and taxonomic classification.</title>
        <authorList>
            <person name="Goeker M."/>
        </authorList>
    </citation>
    <scope>NUCLEOTIDE SEQUENCE [LARGE SCALE GENOMIC DNA]</scope>
    <source>
        <strain evidence="1 2">DSM 6462</strain>
    </source>
</reference>
<sequence length="244" mass="26402">MSKIEITDHGKVRLITINRPERSNAVDRQAALDLQAAFKDFEASDMRVAVLAGAGEKAFSAGADISDPPEIWRIMPTVGFESEKPIICAVHGWCIGGALMTMVMSDLCVADSTARFSYPEARIGVTGGVAAALAARIPHKIAMELLMMGKPISADRALEAGLINQVVEKGKHIDTALEMGQELSQMAPMVLRTIKRFVSRTLPKSPSELMLAAQIEIAAIWQSADKKEGENAFLEKRAPVFVGR</sequence>
<dbReference type="RefSeq" id="WP_110374421.1">
    <property type="nucleotide sequence ID" value="NZ_JAHBRY010000001.1"/>
</dbReference>
<dbReference type="EMBL" id="QJJK01000004">
    <property type="protein sequence ID" value="PXW60071.1"/>
    <property type="molecule type" value="Genomic_DNA"/>
</dbReference>
<keyword evidence="2" id="KW-1185">Reference proteome</keyword>
<dbReference type="PANTHER" id="PTHR11941:SF54">
    <property type="entry name" value="ENOYL-COA HYDRATASE, MITOCHONDRIAL"/>
    <property type="match status" value="1"/>
</dbReference>
<dbReference type="GO" id="GO:0006635">
    <property type="term" value="P:fatty acid beta-oxidation"/>
    <property type="evidence" value="ECO:0007669"/>
    <property type="project" value="TreeGrafter"/>
</dbReference>
<evidence type="ECO:0000313" key="2">
    <source>
        <dbReference type="Proteomes" id="UP000248021"/>
    </source>
</evidence>
<dbReference type="Proteomes" id="UP000248021">
    <property type="component" value="Unassembled WGS sequence"/>
</dbReference>
<dbReference type="AlphaFoldDB" id="A0A2V3U8P6"/>
<evidence type="ECO:0000313" key="1">
    <source>
        <dbReference type="EMBL" id="PXW60071.1"/>
    </source>
</evidence>